<dbReference type="RefSeq" id="WP_138197835.1">
    <property type="nucleotide sequence ID" value="NZ_VCIW01000029.1"/>
</dbReference>
<keyword evidence="6" id="KW-1185">Reference proteome</keyword>
<dbReference type="Pfam" id="PF02311">
    <property type="entry name" value="AraC_binding"/>
    <property type="match status" value="1"/>
</dbReference>
<proteinExistence type="predicted"/>
<evidence type="ECO:0000313" key="5">
    <source>
        <dbReference type="EMBL" id="TLS48770.1"/>
    </source>
</evidence>
<dbReference type="EMBL" id="VCIW01000029">
    <property type="protein sequence ID" value="TLS48770.1"/>
    <property type="molecule type" value="Genomic_DNA"/>
</dbReference>
<keyword evidence="3" id="KW-0804">Transcription</keyword>
<accession>A0A5R9G3Q8</accession>
<name>A0A5R9G3Q8_9BACL</name>
<dbReference type="SUPFAM" id="SSF46689">
    <property type="entry name" value="Homeodomain-like"/>
    <property type="match status" value="2"/>
</dbReference>
<organism evidence="5 6">
    <name type="scientific">Paenibacillus antri</name>
    <dbReference type="NCBI Taxonomy" id="2582848"/>
    <lineage>
        <taxon>Bacteria</taxon>
        <taxon>Bacillati</taxon>
        <taxon>Bacillota</taxon>
        <taxon>Bacilli</taxon>
        <taxon>Bacillales</taxon>
        <taxon>Paenibacillaceae</taxon>
        <taxon>Paenibacillus</taxon>
    </lineage>
</organism>
<dbReference type="Gene3D" id="1.10.10.60">
    <property type="entry name" value="Homeodomain-like"/>
    <property type="match status" value="2"/>
</dbReference>
<dbReference type="InterPro" id="IPR011051">
    <property type="entry name" value="RmlC_Cupin_sf"/>
</dbReference>
<gene>
    <name evidence="5" type="ORF">FE782_28925</name>
</gene>
<dbReference type="GO" id="GO:0043565">
    <property type="term" value="F:sequence-specific DNA binding"/>
    <property type="evidence" value="ECO:0007669"/>
    <property type="project" value="InterPro"/>
</dbReference>
<dbReference type="SMART" id="SM00342">
    <property type="entry name" value="HTH_ARAC"/>
    <property type="match status" value="1"/>
</dbReference>
<dbReference type="SUPFAM" id="SSF51182">
    <property type="entry name" value="RmlC-like cupins"/>
    <property type="match status" value="1"/>
</dbReference>
<reference evidence="5 6" key="1">
    <citation type="submission" date="2019-05" db="EMBL/GenBank/DDBJ databases">
        <authorList>
            <person name="Narsing Rao M.P."/>
            <person name="Li W.J."/>
        </authorList>
    </citation>
    <scope>NUCLEOTIDE SEQUENCE [LARGE SCALE GENOMIC DNA]</scope>
    <source>
        <strain evidence="5 6">SYSU_K30003</strain>
    </source>
</reference>
<keyword evidence="1" id="KW-0805">Transcription regulation</keyword>
<evidence type="ECO:0000259" key="4">
    <source>
        <dbReference type="PROSITE" id="PS01124"/>
    </source>
</evidence>
<evidence type="ECO:0000256" key="1">
    <source>
        <dbReference type="ARBA" id="ARBA00023015"/>
    </source>
</evidence>
<dbReference type="Proteomes" id="UP000309676">
    <property type="component" value="Unassembled WGS sequence"/>
</dbReference>
<feature type="domain" description="HTH araC/xylS-type" evidence="4">
    <location>
        <begin position="195"/>
        <end position="293"/>
    </location>
</feature>
<dbReference type="InterPro" id="IPR014710">
    <property type="entry name" value="RmlC-like_jellyroll"/>
</dbReference>
<sequence>MRGKYVYHSDLSEHFQGGFPLFVNRWEEGFDLSEHDHAYVEIAYVMAGEGYHYVGDRVEKAHKGCLYVLPVGTSHVFRPSGASKKSRLLVYNVCIKTDFVRELRSWLSRYAQHGEAAFSVLDGEPGASLALVDRTMELASFFERMHREFTERQPGFEASVFGSLLSLVVRLSRLSRSMDAPERFGAARTPQPNVSAILDYVQLHFAERLTVESLASSFGVSARHFLRLFRQATGMGFSEYMQRRRIEYACRLLTETDLKVAAIAKAAGYRDAAHFTEIFRRHAGTSPSRYRRSE</sequence>
<dbReference type="InterPro" id="IPR050204">
    <property type="entry name" value="AraC_XylS_family_regulators"/>
</dbReference>
<dbReference type="PRINTS" id="PR00032">
    <property type="entry name" value="HTHARAC"/>
</dbReference>
<evidence type="ECO:0000256" key="3">
    <source>
        <dbReference type="ARBA" id="ARBA00023163"/>
    </source>
</evidence>
<evidence type="ECO:0000256" key="2">
    <source>
        <dbReference type="ARBA" id="ARBA00023125"/>
    </source>
</evidence>
<dbReference type="PROSITE" id="PS01124">
    <property type="entry name" value="HTH_ARAC_FAMILY_2"/>
    <property type="match status" value="1"/>
</dbReference>
<dbReference type="InterPro" id="IPR018060">
    <property type="entry name" value="HTH_AraC"/>
</dbReference>
<dbReference type="GO" id="GO:0003700">
    <property type="term" value="F:DNA-binding transcription factor activity"/>
    <property type="evidence" value="ECO:0007669"/>
    <property type="project" value="InterPro"/>
</dbReference>
<protein>
    <submittedName>
        <fullName evidence="5">Helix-turn-helix domain-containing protein</fullName>
    </submittedName>
</protein>
<evidence type="ECO:0000313" key="6">
    <source>
        <dbReference type="Proteomes" id="UP000309676"/>
    </source>
</evidence>
<dbReference type="Gene3D" id="2.60.120.10">
    <property type="entry name" value="Jelly Rolls"/>
    <property type="match status" value="1"/>
</dbReference>
<dbReference type="PANTHER" id="PTHR46796">
    <property type="entry name" value="HTH-TYPE TRANSCRIPTIONAL ACTIVATOR RHAS-RELATED"/>
    <property type="match status" value="1"/>
</dbReference>
<keyword evidence="2" id="KW-0238">DNA-binding</keyword>
<dbReference type="OrthoDB" id="2582835at2"/>
<dbReference type="Pfam" id="PF12833">
    <property type="entry name" value="HTH_18"/>
    <property type="match status" value="1"/>
</dbReference>
<dbReference type="InterPro" id="IPR020449">
    <property type="entry name" value="Tscrpt_reg_AraC-type_HTH"/>
</dbReference>
<dbReference type="AlphaFoldDB" id="A0A5R9G3Q8"/>
<dbReference type="InterPro" id="IPR003313">
    <property type="entry name" value="AraC-bd"/>
</dbReference>
<comment type="caution">
    <text evidence="5">The sequence shown here is derived from an EMBL/GenBank/DDBJ whole genome shotgun (WGS) entry which is preliminary data.</text>
</comment>
<dbReference type="InterPro" id="IPR009057">
    <property type="entry name" value="Homeodomain-like_sf"/>
</dbReference>